<dbReference type="Proteomes" id="UP000672657">
    <property type="component" value="Unassembled WGS sequence"/>
</dbReference>
<dbReference type="PANTHER" id="PTHR43330">
    <property type="entry name" value="METHIONINE AMINOPEPTIDASE"/>
    <property type="match status" value="1"/>
</dbReference>
<keyword evidence="2 6" id="KW-0031">Aminopeptidase</keyword>
<dbReference type="EMBL" id="CAJPVI010000081">
    <property type="protein sequence ID" value="CAG2160462.1"/>
    <property type="molecule type" value="Genomic_DNA"/>
</dbReference>
<evidence type="ECO:0000256" key="1">
    <source>
        <dbReference type="ARBA" id="ARBA00002521"/>
    </source>
</evidence>
<evidence type="ECO:0000313" key="9">
    <source>
        <dbReference type="EMBL" id="CAG2160462.1"/>
    </source>
</evidence>
<feature type="binding site" evidence="6">
    <location>
        <position position="238"/>
    </location>
    <ligand>
        <name>a divalent metal cation</name>
        <dbReference type="ChEBI" id="CHEBI:60240"/>
        <label>1</label>
    </ligand>
</feature>
<dbReference type="EC" id="3.4.11.18" evidence="6 7"/>
<evidence type="ECO:0000256" key="5">
    <source>
        <dbReference type="ARBA" id="ARBA00022801"/>
    </source>
</evidence>
<evidence type="ECO:0000256" key="4">
    <source>
        <dbReference type="ARBA" id="ARBA00022723"/>
    </source>
</evidence>
<dbReference type="RefSeq" id="WP_211958253.1">
    <property type="nucleotide sequence ID" value="NZ_CAJPVI010000081.1"/>
</dbReference>
<comment type="caution">
    <text evidence="9">The sequence shown here is derived from an EMBL/GenBank/DDBJ whole genome shotgun (WGS) entry which is preliminary data.</text>
</comment>
<evidence type="ECO:0000256" key="2">
    <source>
        <dbReference type="ARBA" id="ARBA00022438"/>
    </source>
</evidence>
<feature type="binding site" evidence="6">
    <location>
        <position position="83"/>
    </location>
    <ligand>
        <name>substrate</name>
    </ligand>
</feature>
<comment type="cofactor">
    <cofactor evidence="6">
        <name>Co(2+)</name>
        <dbReference type="ChEBI" id="CHEBI:48828"/>
    </cofactor>
    <cofactor evidence="6">
        <name>Zn(2+)</name>
        <dbReference type="ChEBI" id="CHEBI:29105"/>
    </cofactor>
    <cofactor evidence="6">
        <name>Mn(2+)</name>
        <dbReference type="ChEBI" id="CHEBI:29035"/>
    </cofactor>
    <cofactor evidence="6">
        <name>Fe(2+)</name>
        <dbReference type="ChEBI" id="CHEBI:29033"/>
    </cofactor>
    <text evidence="6">Binds 2 divalent metal cations per subunit. Has a high-affinity and a low affinity metal-binding site. The true nature of the physiological cofactor is under debate. The enzyme is active with cobalt, zinc, manganese or divalent iron ions. Most likely, methionine aminopeptidases function as mononuclear Fe(2+)-metalloproteases under physiological conditions, and the catalytically relevant metal-binding site has been assigned to the histidine-containing high-affinity site.</text>
</comment>
<dbReference type="PROSITE" id="PS00680">
    <property type="entry name" value="MAP_1"/>
    <property type="match status" value="1"/>
</dbReference>
<dbReference type="CDD" id="cd01086">
    <property type="entry name" value="MetAP1"/>
    <property type="match status" value="1"/>
</dbReference>
<dbReference type="NCBIfam" id="TIGR00500">
    <property type="entry name" value="met_pdase_I"/>
    <property type="match status" value="1"/>
</dbReference>
<organism evidence="9 10">
    <name type="scientific">Cupriavidus numazuensis</name>
    <dbReference type="NCBI Taxonomy" id="221992"/>
    <lineage>
        <taxon>Bacteria</taxon>
        <taxon>Pseudomonadati</taxon>
        <taxon>Pseudomonadota</taxon>
        <taxon>Betaproteobacteria</taxon>
        <taxon>Burkholderiales</taxon>
        <taxon>Burkholderiaceae</taxon>
        <taxon>Cupriavidus</taxon>
    </lineage>
</organism>
<comment type="similarity">
    <text evidence="6">Belongs to the peptidase M24A family. Methionine aminopeptidase type 1 subfamily.</text>
</comment>
<dbReference type="InterPro" id="IPR002467">
    <property type="entry name" value="Pept_M24A_MAP1"/>
</dbReference>
<comment type="subunit">
    <text evidence="6">Monomer.</text>
</comment>
<sequence>MKALATIPVHSDEGIALARRAGMLAADVLEMIGPHVRPGVSTNALDQLCHQYIVDVLGVRPANVGYHGYPKTICASVNHVVCHGIPSDKILRDGDIVNIDVAIEKDGWYGDTSRMYYVGKPGILARRLVETTFEAMMAGIGAVRAGATLGDVGHAIQTVARREGFGVVREYCGHGIGQVYHDEPQVLHYGRPGTGVRLRPGMIFTIEPMLNAGRADIRQLQDGWTVVTKDRSLSAQWEHMVAVTEEGCEILTPWPRTATDTAAAAATPAASSPQNPVGNCVAALQEDGSVIR</sequence>
<feature type="binding site" evidence="6">
    <location>
        <position position="174"/>
    </location>
    <ligand>
        <name>a divalent metal cation</name>
        <dbReference type="ChEBI" id="CHEBI:60240"/>
        <label>2</label>
        <note>catalytic</note>
    </ligand>
</feature>
<dbReference type="InterPro" id="IPR036005">
    <property type="entry name" value="Creatinase/aminopeptidase-like"/>
</dbReference>
<evidence type="ECO:0000256" key="6">
    <source>
        <dbReference type="HAMAP-Rule" id="MF_01974"/>
    </source>
</evidence>
<feature type="domain" description="Peptidase M24" evidence="8">
    <location>
        <begin position="18"/>
        <end position="245"/>
    </location>
</feature>
<evidence type="ECO:0000256" key="3">
    <source>
        <dbReference type="ARBA" id="ARBA00022670"/>
    </source>
</evidence>
<protein>
    <recommendedName>
        <fullName evidence="6 7">Methionine aminopeptidase</fullName>
        <shortName evidence="6">MAP</shortName>
        <shortName evidence="6">MetAP</shortName>
        <ecNumber evidence="6 7">3.4.11.18</ecNumber>
    </recommendedName>
    <alternativeName>
        <fullName evidence="6">Peptidase M</fullName>
    </alternativeName>
</protein>
<dbReference type="InterPro" id="IPR000994">
    <property type="entry name" value="Pept_M24"/>
</dbReference>
<evidence type="ECO:0000313" key="10">
    <source>
        <dbReference type="Proteomes" id="UP000672657"/>
    </source>
</evidence>
<name>A0ABM8TV01_9BURK</name>
<feature type="binding site" evidence="6">
    <location>
        <position position="111"/>
    </location>
    <ligand>
        <name>a divalent metal cation</name>
        <dbReference type="ChEBI" id="CHEBI:60240"/>
        <label>1</label>
    </ligand>
</feature>
<accession>A0ABM8TV01</accession>
<keyword evidence="4 6" id="KW-0479">Metal-binding</keyword>
<dbReference type="PRINTS" id="PR00599">
    <property type="entry name" value="MAPEPTIDASE"/>
</dbReference>
<proteinExistence type="inferred from homology"/>
<feature type="binding site" evidence="6">
    <location>
        <position position="181"/>
    </location>
    <ligand>
        <name>substrate</name>
    </ligand>
</feature>
<dbReference type="HAMAP" id="MF_01974">
    <property type="entry name" value="MetAP_1"/>
    <property type="match status" value="1"/>
</dbReference>
<evidence type="ECO:0000256" key="7">
    <source>
        <dbReference type="RuleBase" id="RU003653"/>
    </source>
</evidence>
<keyword evidence="5 6" id="KW-0378">Hydrolase</keyword>
<feature type="binding site" evidence="6">
    <location>
        <position position="238"/>
    </location>
    <ligand>
        <name>a divalent metal cation</name>
        <dbReference type="ChEBI" id="CHEBI:60240"/>
        <label>2</label>
        <note>catalytic</note>
    </ligand>
</feature>
<dbReference type="InterPro" id="IPR001714">
    <property type="entry name" value="Pept_M24_MAP"/>
</dbReference>
<dbReference type="GO" id="GO:0004239">
    <property type="term" value="F:initiator methionyl aminopeptidase activity"/>
    <property type="evidence" value="ECO:0007669"/>
    <property type="project" value="UniProtKB-EC"/>
</dbReference>
<dbReference type="Pfam" id="PF00557">
    <property type="entry name" value="Peptidase_M24"/>
    <property type="match status" value="1"/>
</dbReference>
<dbReference type="SUPFAM" id="SSF55920">
    <property type="entry name" value="Creatinase/aminopeptidase"/>
    <property type="match status" value="1"/>
</dbReference>
<dbReference type="Gene3D" id="3.90.230.10">
    <property type="entry name" value="Creatinase/methionine aminopeptidase superfamily"/>
    <property type="match status" value="1"/>
</dbReference>
<comment type="catalytic activity">
    <reaction evidence="6 7">
        <text>Release of N-terminal amino acids, preferentially methionine, from peptides and arylamides.</text>
        <dbReference type="EC" id="3.4.11.18"/>
    </reaction>
</comment>
<keyword evidence="10" id="KW-1185">Reference proteome</keyword>
<reference evidence="9 10" key="1">
    <citation type="submission" date="2021-03" db="EMBL/GenBank/DDBJ databases">
        <authorList>
            <person name="Peeters C."/>
        </authorList>
    </citation>
    <scope>NUCLEOTIDE SEQUENCE [LARGE SCALE GENOMIC DNA]</scope>
    <source>
        <strain evidence="9 10">LMG 26411</strain>
    </source>
</reference>
<evidence type="ECO:0000259" key="8">
    <source>
        <dbReference type="Pfam" id="PF00557"/>
    </source>
</evidence>
<dbReference type="PANTHER" id="PTHR43330:SF27">
    <property type="entry name" value="METHIONINE AMINOPEPTIDASE"/>
    <property type="match status" value="1"/>
</dbReference>
<keyword evidence="3 6" id="KW-0645">Protease</keyword>
<feature type="binding site" evidence="6">
    <location>
        <position position="207"/>
    </location>
    <ligand>
        <name>a divalent metal cation</name>
        <dbReference type="ChEBI" id="CHEBI:60240"/>
        <label>2</label>
        <note>catalytic</note>
    </ligand>
</feature>
<gene>
    <name evidence="9" type="primary">map_2</name>
    <name evidence="6" type="synonym">map</name>
    <name evidence="9" type="ORF">LMG26411_07505</name>
</gene>
<feature type="binding site" evidence="6">
    <location>
        <position position="100"/>
    </location>
    <ligand>
        <name>a divalent metal cation</name>
        <dbReference type="ChEBI" id="CHEBI:60240"/>
        <label>1</label>
    </ligand>
</feature>
<feature type="binding site" evidence="6">
    <location>
        <position position="111"/>
    </location>
    <ligand>
        <name>a divalent metal cation</name>
        <dbReference type="ChEBI" id="CHEBI:60240"/>
        <label>2</label>
        <note>catalytic</note>
    </ligand>
</feature>
<comment type="function">
    <text evidence="1 6">Removes the N-terminal methionine from nascent proteins. The N-terminal methionine is often cleaved when the second residue in the primary sequence is small and uncharged (Met-Ala-, Cys, Gly, Pro, Ser, Thr, or Val). Requires deformylation of the N(alpha)-formylated initiator methionine before it can be hydrolyzed.</text>
</comment>